<dbReference type="Pfam" id="PF11859">
    <property type="entry name" value="DUF3379"/>
    <property type="match status" value="1"/>
</dbReference>
<dbReference type="AlphaFoldDB" id="A0A975HI23"/>
<dbReference type="EMBL" id="CP072110">
    <property type="protein sequence ID" value="QTH63688.1"/>
    <property type="molecule type" value="Genomic_DNA"/>
</dbReference>
<reference evidence="2" key="1">
    <citation type="submission" date="2021-03" db="EMBL/GenBank/DDBJ databases">
        <title>Description of Psychrosphaera ytuae sp. nov. isolated from deep sea sediment of South China Sea.</title>
        <authorList>
            <person name="Zhang J."/>
            <person name="Xu X.-D."/>
        </authorList>
    </citation>
    <scope>NUCLEOTIDE SEQUENCE</scope>
    <source>
        <strain evidence="2">MTZ26</strain>
    </source>
</reference>
<feature type="transmembrane region" description="Helical" evidence="1">
    <location>
        <begin position="79"/>
        <end position="98"/>
    </location>
</feature>
<gene>
    <name evidence="2" type="ORF">J1N51_13350</name>
</gene>
<organism evidence="2 3">
    <name type="scientific">Psychrosphaera ytuae</name>
    <dbReference type="NCBI Taxonomy" id="2820710"/>
    <lineage>
        <taxon>Bacteria</taxon>
        <taxon>Pseudomonadati</taxon>
        <taxon>Pseudomonadota</taxon>
        <taxon>Gammaproteobacteria</taxon>
        <taxon>Alteromonadales</taxon>
        <taxon>Pseudoalteromonadaceae</taxon>
        <taxon>Psychrosphaera</taxon>
    </lineage>
</organism>
<dbReference type="RefSeq" id="WP_208831743.1">
    <property type="nucleotide sequence ID" value="NZ_CP072110.1"/>
</dbReference>
<protein>
    <submittedName>
        <fullName evidence="2">DUF3379 family protein</fullName>
    </submittedName>
</protein>
<evidence type="ECO:0000313" key="3">
    <source>
        <dbReference type="Proteomes" id="UP000682739"/>
    </source>
</evidence>
<keyword evidence="1" id="KW-1133">Transmembrane helix</keyword>
<keyword evidence="3" id="KW-1185">Reference proteome</keyword>
<dbReference type="Proteomes" id="UP000682739">
    <property type="component" value="Chromosome"/>
</dbReference>
<proteinExistence type="predicted"/>
<evidence type="ECO:0000313" key="2">
    <source>
        <dbReference type="EMBL" id="QTH63688.1"/>
    </source>
</evidence>
<name>A0A975HI23_9GAMM</name>
<accession>A0A975HI23</accession>
<dbReference type="KEGG" id="psym:J1N51_13350"/>
<sequence length="236" mass="26155">MDELNFRRKLFADPNDSTSEVVDACQKDPNKAKFKADLQQLDDKIASALNVEVPENLAERILLNQSITTKIKTQKKRRVQVAVAASIVAAVGLTIGVMQSPKHYDGLVEHAIAHMSAELDHIPNHGEATLSQLNDKLTYFGAELLEQVAKIKFVSFCTFEGTRSLHIVMDDQGRDVTVFVVPKKANLKYQNTAFLNGFSGTSTELNDASVVVVTDDSDSSYKWSQILTNSLKWQKA</sequence>
<dbReference type="InterPro" id="IPR021806">
    <property type="entry name" value="DUF3379"/>
</dbReference>
<evidence type="ECO:0000256" key="1">
    <source>
        <dbReference type="SAM" id="Phobius"/>
    </source>
</evidence>
<keyword evidence="1" id="KW-0472">Membrane</keyword>
<keyword evidence="1" id="KW-0812">Transmembrane</keyword>